<dbReference type="PANTHER" id="PTHR14859:SF1">
    <property type="entry name" value="PGAP2-INTERACTING PROTEIN"/>
    <property type="match status" value="1"/>
</dbReference>
<evidence type="ECO:0000313" key="2">
    <source>
        <dbReference type="EMBL" id="CAB4618947.1"/>
    </source>
</evidence>
<dbReference type="GO" id="GO:0003824">
    <property type="term" value="F:catalytic activity"/>
    <property type="evidence" value="ECO:0007669"/>
    <property type="project" value="InterPro"/>
</dbReference>
<evidence type="ECO:0000259" key="1">
    <source>
        <dbReference type="Pfam" id="PF03372"/>
    </source>
</evidence>
<gene>
    <name evidence="2" type="ORF">UFOPK1835_01613</name>
</gene>
<proteinExistence type="predicted"/>
<dbReference type="PANTHER" id="PTHR14859">
    <property type="entry name" value="CALCOFLUOR WHITE HYPERSENSITIVE PROTEIN PRECURSOR"/>
    <property type="match status" value="1"/>
</dbReference>
<dbReference type="GO" id="GO:0016020">
    <property type="term" value="C:membrane"/>
    <property type="evidence" value="ECO:0007669"/>
    <property type="project" value="GOC"/>
</dbReference>
<dbReference type="InterPro" id="IPR051916">
    <property type="entry name" value="GPI-anchor_lipid_remodeler"/>
</dbReference>
<organism evidence="2">
    <name type="scientific">freshwater metagenome</name>
    <dbReference type="NCBI Taxonomy" id="449393"/>
    <lineage>
        <taxon>unclassified sequences</taxon>
        <taxon>metagenomes</taxon>
        <taxon>ecological metagenomes</taxon>
    </lineage>
</organism>
<name>A0A6J6I2Y8_9ZZZZ</name>
<sequence>MRAMTWNLQGRIGDWQARHPAIESGIRETDPDVVMLQESWVEPDGATQAQVFADSLSMHAVTAASLAGFDRYPDAPYWVVNAILSRWPIEILTVIALPDQHGEPTWRHVLVARVARPADMGGEFIVAGTHLEHGLDRTETRSAQLRALCGHLAEASGGVDGWRLNHPIVLGGDLNAVPHSDEIRSITGASVPYVDGFVLVDAWDACGNPTRGDTWSSDNPLVPRRAIHPNRRLDYLMVSAPRRRNVGHVERCWLTGDTPFGDIWASDHFAVVAEIDL</sequence>
<dbReference type="GO" id="GO:0006506">
    <property type="term" value="P:GPI anchor biosynthetic process"/>
    <property type="evidence" value="ECO:0007669"/>
    <property type="project" value="TreeGrafter"/>
</dbReference>
<dbReference type="InterPro" id="IPR005135">
    <property type="entry name" value="Endo/exonuclease/phosphatase"/>
</dbReference>
<dbReference type="AlphaFoldDB" id="A0A6J6I2Y8"/>
<dbReference type="Gene3D" id="3.60.10.10">
    <property type="entry name" value="Endonuclease/exonuclease/phosphatase"/>
    <property type="match status" value="1"/>
</dbReference>
<accession>A0A6J6I2Y8</accession>
<dbReference type="Pfam" id="PF03372">
    <property type="entry name" value="Exo_endo_phos"/>
    <property type="match status" value="1"/>
</dbReference>
<dbReference type="SUPFAM" id="SSF56219">
    <property type="entry name" value="DNase I-like"/>
    <property type="match status" value="1"/>
</dbReference>
<dbReference type="InterPro" id="IPR036691">
    <property type="entry name" value="Endo/exonu/phosph_ase_sf"/>
</dbReference>
<feature type="domain" description="Endonuclease/exonuclease/phosphatase" evidence="1">
    <location>
        <begin position="4"/>
        <end position="268"/>
    </location>
</feature>
<reference evidence="2" key="1">
    <citation type="submission" date="2020-05" db="EMBL/GenBank/DDBJ databases">
        <authorList>
            <person name="Chiriac C."/>
            <person name="Salcher M."/>
            <person name="Ghai R."/>
            <person name="Kavagutti S V."/>
        </authorList>
    </citation>
    <scope>NUCLEOTIDE SEQUENCE</scope>
</reference>
<dbReference type="EMBL" id="CAEZUP010000083">
    <property type="protein sequence ID" value="CAB4618947.1"/>
    <property type="molecule type" value="Genomic_DNA"/>
</dbReference>
<protein>
    <submittedName>
        <fullName evidence="2">Unannotated protein</fullName>
    </submittedName>
</protein>